<gene>
    <name evidence="6" type="ORF">KHLLAP_LOCUS12731</name>
</gene>
<dbReference type="Pfam" id="PF04828">
    <property type="entry name" value="GFA"/>
    <property type="match status" value="1"/>
</dbReference>
<evidence type="ECO:0000313" key="7">
    <source>
        <dbReference type="Proteomes" id="UP001295740"/>
    </source>
</evidence>
<dbReference type="GO" id="GO:0046872">
    <property type="term" value="F:metal ion binding"/>
    <property type="evidence" value="ECO:0007669"/>
    <property type="project" value="UniProtKB-KW"/>
</dbReference>
<dbReference type="InterPro" id="IPR006913">
    <property type="entry name" value="CENP-V/GFA"/>
</dbReference>
<dbReference type="InterPro" id="IPR032710">
    <property type="entry name" value="NTF2-like_dom_sf"/>
</dbReference>
<protein>
    <submittedName>
        <fullName evidence="6">Uu.00g052780.m01.CDS01</fullName>
    </submittedName>
</protein>
<dbReference type="EMBL" id="CAUWAG010000019">
    <property type="protein sequence ID" value="CAJ2512263.1"/>
    <property type="molecule type" value="Genomic_DNA"/>
</dbReference>
<evidence type="ECO:0000259" key="5">
    <source>
        <dbReference type="Pfam" id="PF13577"/>
    </source>
</evidence>
<keyword evidence="3" id="KW-0862">Zinc</keyword>
<evidence type="ECO:0000256" key="1">
    <source>
        <dbReference type="ARBA" id="ARBA00005495"/>
    </source>
</evidence>
<dbReference type="Gene3D" id="3.10.450.50">
    <property type="match status" value="1"/>
</dbReference>
<keyword evidence="2" id="KW-0479">Metal-binding</keyword>
<dbReference type="GO" id="GO:0016846">
    <property type="term" value="F:carbon-sulfur lyase activity"/>
    <property type="evidence" value="ECO:0007669"/>
    <property type="project" value="InterPro"/>
</dbReference>
<dbReference type="SUPFAM" id="SSF54427">
    <property type="entry name" value="NTF2-like"/>
    <property type="match status" value="1"/>
</dbReference>
<evidence type="ECO:0000259" key="4">
    <source>
        <dbReference type="Pfam" id="PF04828"/>
    </source>
</evidence>
<keyword evidence="7" id="KW-1185">Reference proteome</keyword>
<dbReference type="Proteomes" id="UP001295740">
    <property type="component" value="Unassembled WGS sequence"/>
</dbReference>
<name>A0AAI8VWC7_9PEZI</name>
<dbReference type="InterPro" id="IPR011057">
    <property type="entry name" value="Mss4-like_sf"/>
</dbReference>
<reference evidence="6" key="1">
    <citation type="submission" date="2023-10" db="EMBL/GenBank/DDBJ databases">
        <authorList>
            <person name="Hackl T."/>
        </authorList>
    </citation>
    <scope>NUCLEOTIDE SEQUENCE</scope>
</reference>
<dbReference type="CDD" id="cd00531">
    <property type="entry name" value="NTF2_like"/>
    <property type="match status" value="1"/>
</dbReference>
<evidence type="ECO:0000256" key="2">
    <source>
        <dbReference type="ARBA" id="ARBA00022723"/>
    </source>
</evidence>
<dbReference type="SUPFAM" id="SSF51316">
    <property type="entry name" value="Mss4-like"/>
    <property type="match status" value="1"/>
</dbReference>
<comment type="caution">
    <text evidence="6">The sequence shown here is derived from an EMBL/GenBank/DDBJ whole genome shotgun (WGS) entry which is preliminary data.</text>
</comment>
<proteinExistence type="inferred from homology"/>
<dbReference type="InterPro" id="IPR037401">
    <property type="entry name" value="SnoaL-like"/>
</dbReference>
<dbReference type="Pfam" id="PF13577">
    <property type="entry name" value="SnoaL_4"/>
    <property type="match status" value="1"/>
</dbReference>
<evidence type="ECO:0000313" key="6">
    <source>
        <dbReference type="EMBL" id="CAJ2512263.1"/>
    </source>
</evidence>
<dbReference type="AlphaFoldDB" id="A0AAI8VWC7"/>
<organism evidence="6 7">
    <name type="scientific">Anthostomella pinea</name>
    <dbReference type="NCBI Taxonomy" id="933095"/>
    <lineage>
        <taxon>Eukaryota</taxon>
        <taxon>Fungi</taxon>
        <taxon>Dikarya</taxon>
        <taxon>Ascomycota</taxon>
        <taxon>Pezizomycotina</taxon>
        <taxon>Sordariomycetes</taxon>
        <taxon>Xylariomycetidae</taxon>
        <taxon>Xylariales</taxon>
        <taxon>Xylariaceae</taxon>
        <taxon>Anthostomella</taxon>
    </lineage>
</organism>
<sequence>MALPASLPSLTEREAITDTLYRAIVGIDTADKALFDSALADDGRIEISGHVMEGREAIHAGMFDFISTKLTTTHFLSNIRIDVKPGATTAKVTAQSLAQHCRPGDGTQPGAAKFLAGGMYFVDVAKDEKDGLWKVICHCKDCHKVFSLTGGVSIVVPADKVYLPHHRTPSSALADSSLDPKLQVISGTPKRFTRKGTSGKNVTYFSCPICPTVLFNEPEARPGMRVPNIGTLDDCEFLERCKPGAEIYAKDRVG</sequence>
<comment type="similarity">
    <text evidence="1">Belongs to the Gfa family.</text>
</comment>
<evidence type="ECO:0000256" key="3">
    <source>
        <dbReference type="ARBA" id="ARBA00022833"/>
    </source>
</evidence>
<feature type="domain" description="SnoaL-like" evidence="5">
    <location>
        <begin position="9"/>
        <end position="135"/>
    </location>
</feature>
<feature type="domain" description="CENP-V/GFA" evidence="4">
    <location>
        <begin position="180"/>
        <end position="250"/>
    </location>
</feature>
<accession>A0AAI8VWC7</accession>